<proteinExistence type="predicted"/>
<organism evidence="2 3">
    <name type="scientific">Gossypium anomalum</name>
    <dbReference type="NCBI Taxonomy" id="47600"/>
    <lineage>
        <taxon>Eukaryota</taxon>
        <taxon>Viridiplantae</taxon>
        <taxon>Streptophyta</taxon>
        <taxon>Embryophyta</taxon>
        <taxon>Tracheophyta</taxon>
        <taxon>Spermatophyta</taxon>
        <taxon>Magnoliopsida</taxon>
        <taxon>eudicotyledons</taxon>
        <taxon>Gunneridae</taxon>
        <taxon>Pentapetalae</taxon>
        <taxon>rosids</taxon>
        <taxon>malvids</taxon>
        <taxon>Malvales</taxon>
        <taxon>Malvaceae</taxon>
        <taxon>Malvoideae</taxon>
        <taxon>Gossypium</taxon>
    </lineage>
</organism>
<evidence type="ECO:0000259" key="1">
    <source>
        <dbReference type="Pfam" id="PF13456"/>
    </source>
</evidence>
<feature type="domain" description="RNase H type-1" evidence="1">
    <location>
        <begin position="252"/>
        <end position="311"/>
    </location>
</feature>
<dbReference type="Pfam" id="PF13456">
    <property type="entry name" value="RVT_3"/>
    <property type="match status" value="1"/>
</dbReference>
<name>A0A8J5YNC6_9ROSI</name>
<accession>A0A8J5YNC6</accession>
<dbReference type="EMBL" id="JAHUZN010000008">
    <property type="protein sequence ID" value="KAG8485777.1"/>
    <property type="molecule type" value="Genomic_DNA"/>
</dbReference>
<dbReference type="InterPro" id="IPR002156">
    <property type="entry name" value="RNaseH_domain"/>
</dbReference>
<gene>
    <name evidence="2" type="ORF">CXB51_019141</name>
</gene>
<sequence length="360" mass="40925">MSQTGLTLAFIYRGQCHVPDRSYTGSHLSMSMPCPRQRIGNGKNVFIWGDAWVPGSDDFRVQNLNANSSISIVTYLIDANTRKWKTKLIYNTFLEKDAERILCIPLSMSPHEDHLIWHSEPTGEYTKTPGICNLSKVSERSGNERTFVQGVSYSKGDMGEVRMIACVLWAIWTSRNRFIHEGEIKSGSQIADFVSNYLKELDGLHTNLPARRFHMGRWVALNGLRLKINFDAAFNKRRNESCSGLVVLNLGLYVELREVEIEGDSRSVIQKLQEEKEDRSKIEVSIKDSKQLSLGFEFCVFQFIHRKSNKIIEANSDIGIIGNHHHTIDYLLAEARACVLAACNTKSWYTVVYPLGYPLI</sequence>
<protein>
    <recommendedName>
        <fullName evidence="1">RNase H type-1 domain-containing protein</fullName>
    </recommendedName>
</protein>
<comment type="caution">
    <text evidence="2">The sequence shown here is derived from an EMBL/GenBank/DDBJ whole genome shotgun (WGS) entry which is preliminary data.</text>
</comment>
<reference evidence="2 3" key="1">
    <citation type="journal article" date="2021" name="bioRxiv">
        <title>The Gossypium anomalum genome as a resource for cotton improvement and evolutionary analysis of hybrid incompatibility.</title>
        <authorList>
            <person name="Grover C.E."/>
            <person name="Yuan D."/>
            <person name="Arick M.A."/>
            <person name="Miller E.R."/>
            <person name="Hu G."/>
            <person name="Peterson D.G."/>
            <person name="Wendel J.F."/>
            <person name="Udall J.A."/>
        </authorList>
    </citation>
    <scope>NUCLEOTIDE SEQUENCE [LARGE SCALE GENOMIC DNA]</scope>
    <source>
        <strain evidence="2">JFW-Udall</strain>
        <tissue evidence="2">Leaf</tissue>
    </source>
</reference>
<evidence type="ECO:0000313" key="2">
    <source>
        <dbReference type="EMBL" id="KAG8485777.1"/>
    </source>
</evidence>
<keyword evidence="3" id="KW-1185">Reference proteome</keyword>
<dbReference type="Proteomes" id="UP000701853">
    <property type="component" value="Chromosome 8"/>
</dbReference>
<evidence type="ECO:0000313" key="3">
    <source>
        <dbReference type="Proteomes" id="UP000701853"/>
    </source>
</evidence>
<dbReference type="GO" id="GO:0003676">
    <property type="term" value="F:nucleic acid binding"/>
    <property type="evidence" value="ECO:0007669"/>
    <property type="project" value="InterPro"/>
</dbReference>
<dbReference type="AlphaFoldDB" id="A0A8J5YNC6"/>
<dbReference type="GO" id="GO:0004523">
    <property type="term" value="F:RNA-DNA hybrid ribonuclease activity"/>
    <property type="evidence" value="ECO:0007669"/>
    <property type="project" value="InterPro"/>
</dbReference>
<dbReference type="OrthoDB" id="1001867at2759"/>